<name>T1L4Y0_TETUR</name>
<dbReference type="GO" id="GO:0004252">
    <property type="term" value="F:serine-type endopeptidase activity"/>
    <property type="evidence" value="ECO:0007669"/>
    <property type="project" value="InterPro"/>
</dbReference>
<dbReference type="SMART" id="SM00020">
    <property type="entry name" value="Tryp_SPc"/>
    <property type="match status" value="1"/>
</dbReference>
<evidence type="ECO:0000256" key="4">
    <source>
        <dbReference type="SAM" id="SignalP"/>
    </source>
</evidence>
<evidence type="ECO:0000259" key="5">
    <source>
        <dbReference type="PROSITE" id="PS50240"/>
    </source>
</evidence>
<dbReference type="InterPro" id="IPR009003">
    <property type="entry name" value="Peptidase_S1_PA"/>
</dbReference>
<dbReference type="PROSITE" id="PS00134">
    <property type="entry name" value="TRYPSIN_HIS"/>
    <property type="match status" value="1"/>
</dbReference>
<evidence type="ECO:0000313" key="7">
    <source>
        <dbReference type="Proteomes" id="UP000015104"/>
    </source>
</evidence>
<dbReference type="GO" id="GO:0006508">
    <property type="term" value="P:proteolysis"/>
    <property type="evidence" value="ECO:0007669"/>
    <property type="project" value="UniProtKB-KW"/>
</dbReference>
<feature type="chain" id="PRO_5004581471" description="Peptidase S1 domain-containing protein" evidence="4">
    <location>
        <begin position="21"/>
        <end position="300"/>
    </location>
</feature>
<evidence type="ECO:0000256" key="1">
    <source>
        <dbReference type="ARBA" id="ARBA00023157"/>
    </source>
</evidence>
<organism evidence="6 7">
    <name type="scientific">Tetranychus urticae</name>
    <name type="common">Two-spotted spider mite</name>
    <dbReference type="NCBI Taxonomy" id="32264"/>
    <lineage>
        <taxon>Eukaryota</taxon>
        <taxon>Metazoa</taxon>
        <taxon>Ecdysozoa</taxon>
        <taxon>Arthropoda</taxon>
        <taxon>Chelicerata</taxon>
        <taxon>Arachnida</taxon>
        <taxon>Acari</taxon>
        <taxon>Acariformes</taxon>
        <taxon>Trombidiformes</taxon>
        <taxon>Prostigmata</taxon>
        <taxon>Eleutherengona</taxon>
        <taxon>Raphignathae</taxon>
        <taxon>Tetranychoidea</taxon>
        <taxon>Tetranychidae</taxon>
        <taxon>Tetranychus</taxon>
    </lineage>
</organism>
<dbReference type="FunFam" id="2.40.10.10:FF:000068">
    <property type="entry name" value="transmembrane protease serine 2"/>
    <property type="match status" value="1"/>
</dbReference>
<dbReference type="Proteomes" id="UP000015104">
    <property type="component" value="Unassembled WGS sequence"/>
</dbReference>
<dbReference type="Gene3D" id="2.40.10.10">
    <property type="entry name" value="Trypsin-like serine proteases"/>
    <property type="match status" value="1"/>
</dbReference>
<dbReference type="EMBL" id="CAEY01001179">
    <property type="status" value="NOT_ANNOTATED_CDS"/>
    <property type="molecule type" value="Genomic_DNA"/>
</dbReference>
<dbReference type="eggNOG" id="KOG3627">
    <property type="taxonomic scope" value="Eukaryota"/>
</dbReference>
<dbReference type="PROSITE" id="PS50240">
    <property type="entry name" value="TRYPSIN_DOM"/>
    <property type="match status" value="1"/>
</dbReference>
<sequence length="300" mass="33587">MPCWINSLILFCGLIRITSADYCDCGLSGLQKRVYGGNETYANQYPWVAHLRFFNYIGGGQYGLCGGSLIDHWHVVTAAHCLHDEKGNVRDPRAVQVFLGVHNLYLLPRARQVAYFIIPDNYDSSKPVNNDFAILQLAEPVEFSARISPICIPKDDVEPYQRLTVAGWGHLGPNQGTAAALQHVDVYYVGKGDCYEMVKDYLYRTHPIVRLFPHKFIIPPIHENHMCAVDGSTGGDACQGDSGGPLMYLNPSNNRYYLIGVVSGSYDLCGDEMTPGFYTMTKMFRHIIESVAPESHVCYY</sequence>
<dbReference type="InterPro" id="IPR043504">
    <property type="entry name" value="Peptidase_S1_PA_chymotrypsin"/>
</dbReference>
<evidence type="ECO:0000256" key="2">
    <source>
        <dbReference type="ARBA" id="ARBA00024195"/>
    </source>
</evidence>
<reference evidence="7" key="1">
    <citation type="submission" date="2011-08" db="EMBL/GenBank/DDBJ databases">
        <authorList>
            <person name="Rombauts S."/>
        </authorList>
    </citation>
    <scope>NUCLEOTIDE SEQUENCE</scope>
    <source>
        <strain evidence="7">London</strain>
    </source>
</reference>
<dbReference type="Pfam" id="PF00089">
    <property type="entry name" value="Trypsin"/>
    <property type="match status" value="1"/>
</dbReference>
<keyword evidence="3" id="KW-0378">Hydrolase</keyword>
<dbReference type="InterPro" id="IPR001254">
    <property type="entry name" value="Trypsin_dom"/>
</dbReference>
<dbReference type="InterPro" id="IPR051487">
    <property type="entry name" value="Ser/Thr_Proteases_Immune/Dev"/>
</dbReference>
<dbReference type="PROSITE" id="PS00135">
    <property type="entry name" value="TRYPSIN_SER"/>
    <property type="match status" value="1"/>
</dbReference>
<feature type="domain" description="Peptidase S1" evidence="5">
    <location>
        <begin position="34"/>
        <end position="293"/>
    </location>
</feature>
<keyword evidence="3" id="KW-0720">Serine protease</keyword>
<dbReference type="EnsemblMetazoa" id="tetur41g00510.1">
    <property type="protein sequence ID" value="tetur41g00510.1"/>
    <property type="gene ID" value="tetur41g00510"/>
</dbReference>
<gene>
    <name evidence="6" type="primary">107370316</name>
</gene>
<keyword evidence="1" id="KW-1015">Disulfide bond</keyword>
<dbReference type="PRINTS" id="PR00722">
    <property type="entry name" value="CHYMOTRYPSIN"/>
</dbReference>
<keyword evidence="4" id="KW-0732">Signal</keyword>
<comment type="similarity">
    <text evidence="2">Belongs to the peptidase S1 family. CLIP subfamily.</text>
</comment>
<proteinExistence type="inferred from homology"/>
<dbReference type="InterPro" id="IPR018114">
    <property type="entry name" value="TRYPSIN_HIS"/>
</dbReference>
<evidence type="ECO:0000256" key="3">
    <source>
        <dbReference type="RuleBase" id="RU363034"/>
    </source>
</evidence>
<dbReference type="OMA" id="WRNAENC"/>
<dbReference type="OrthoDB" id="6486968at2759"/>
<dbReference type="HOGENOM" id="CLU_006842_0_0_1"/>
<dbReference type="CDD" id="cd00190">
    <property type="entry name" value="Tryp_SPc"/>
    <property type="match status" value="1"/>
</dbReference>
<keyword evidence="7" id="KW-1185">Reference proteome</keyword>
<keyword evidence="3" id="KW-0645">Protease</keyword>
<dbReference type="InterPro" id="IPR001314">
    <property type="entry name" value="Peptidase_S1A"/>
</dbReference>
<accession>T1L4Y0</accession>
<feature type="signal peptide" evidence="4">
    <location>
        <begin position="1"/>
        <end position="20"/>
    </location>
</feature>
<reference evidence="6" key="2">
    <citation type="submission" date="2015-06" db="UniProtKB">
        <authorList>
            <consortium name="EnsemblMetazoa"/>
        </authorList>
    </citation>
    <scope>IDENTIFICATION</scope>
</reference>
<dbReference type="PANTHER" id="PTHR24256">
    <property type="entry name" value="TRYPTASE-RELATED"/>
    <property type="match status" value="1"/>
</dbReference>
<dbReference type="STRING" id="32264.T1L4Y0"/>
<protein>
    <recommendedName>
        <fullName evidence="5">Peptidase S1 domain-containing protein</fullName>
    </recommendedName>
</protein>
<dbReference type="InterPro" id="IPR033116">
    <property type="entry name" value="TRYPSIN_SER"/>
</dbReference>
<evidence type="ECO:0000313" key="6">
    <source>
        <dbReference type="EnsemblMetazoa" id="tetur41g00510.1"/>
    </source>
</evidence>
<dbReference type="AlphaFoldDB" id="T1L4Y0"/>
<dbReference type="SUPFAM" id="SSF50494">
    <property type="entry name" value="Trypsin-like serine proteases"/>
    <property type="match status" value="1"/>
</dbReference>
<dbReference type="KEGG" id="tut:107370316"/>